<feature type="transmembrane region" description="Helical" evidence="1">
    <location>
        <begin position="51"/>
        <end position="69"/>
    </location>
</feature>
<evidence type="ECO:0000313" key="3">
    <source>
        <dbReference type="EMBL" id="OYO24090.1"/>
    </source>
</evidence>
<accession>A0A255H8P3</accession>
<organism evidence="3 4">
    <name type="scientific">Enemella dayhoffiae</name>
    <dbReference type="NCBI Taxonomy" id="2016507"/>
    <lineage>
        <taxon>Bacteria</taxon>
        <taxon>Bacillati</taxon>
        <taxon>Actinomycetota</taxon>
        <taxon>Actinomycetes</taxon>
        <taxon>Propionibacteriales</taxon>
        <taxon>Propionibacteriaceae</taxon>
        <taxon>Enemella</taxon>
    </lineage>
</organism>
<dbReference type="EMBL" id="NMVQ01000005">
    <property type="protein sequence ID" value="OYO24090.1"/>
    <property type="molecule type" value="Genomic_DNA"/>
</dbReference>
<evidence type="ECO:0000313" key="4">
    <source>
        <dbReference type="Proteomes" id="UP000216311"/>
    </source>
</evidence>
<dbReference type="Pfam" id="PF02517">
    <property type="entry name" value="Rce1-like"/>
    <property type="match status" value="1"/>
</dbReference>
<feature type="transmembrane region" description="Helical" evidence="1">
    <location>
        <begin position="20"/>
        <end position="39"/>
    </location>
</feature>
<dbReference type="GO" id="GO:0004175">
    <property type="term" value="F:endopeptidase activity"/>
    <property type="evidence" value="ECO:0007669"/>
    <property type="project" value="UniProtKB-ARBA"/>
</dbReference>
<comment type="caution">
    <text evidence="3">The sequence shown here is derived from an EMBL/GenBank/DDBJ whole genome shotgun (WGS) entry which is preliminary data.</text>
</comment>
<dbReference type="AlphaFoldDB" id="A0A255H8P3"/>
<keyword evidence="1" id="KW-0472">Membrane</keyword>
<evidence type="ECO:0000259" key="2">
    <source>
        <dbReference type="Pfam" id="PF02517"/>
    </source>
</evidence>
<feature type="domain" description="CAAX prenyl protease 2/Lysostaphin resistance protein A-like" evidence="2">
    <location>
        <begin position="2"/>
        <end position="87"/>
    </location>
</feature>
<feature type="transmembrane region" description="Helical" evidence="1">
    <location>
        <begin position="75"/>
        <end position="94"/>
    </location>
</feature>
<keyword evidence="1" id="KW-1133">Transmembrane helix</keyword>
<keyword evidence="4" id="KW-1185">Reference proteome</keyword>
<evidence type="ECO:0000256" key="1">
    <source>
        <dbReference type="SAM" id="Phobius"/>
    </source>
</evidence>
<dbReference type="GO" id="GO:0080120">
    <property type="term" value="P:CAAX-box protein maturation"/>
    <property type="evidence" value="ECO:0007669"/>
    <property type="project" value="UniProtKB-ARBA"/>
</dbReference>
<dbReference type="RefSeq" id="WP_094362970.1">
    <property type="nucleotide sequence ID" value="NZ_NMVQ01000005.1"/>
</dbReference>
<reference evidence="3 4" key="1">
    <citation type="submission" date="2017-07" db="EMBL/GenBank/DDBJ databases">
        <title>Draft whole genome sequences of clinical Proprionibacteriaceae strains.</title>
        <authorList>
            <person name="Bernier A.-M."/>
            <person name="Bernard K."/>
            <person name="Domingo M.-C."/>
        </authorList>
    </citation>
    <scope>NUCLEOTIDE SEQUENCE [LARGE SCALE GENOMIC DNA]</scope>
    <source>
        <strain evidence="3 4">NML 130396</strain>
    </source>
</reference>
<name>A0A255H8P3_9ACTN</name>
<gene>
    <name evidence="3" type="ORF">CGZ93_04525</name>
</gene>
<dbReference type="Proteomes" id="UP000216311">
    <property type="component" value="Unassembled WGS sequence"/>
</dbReference>
<proteinExistence type="predicted"/>
<sequence length="97" mass="10870">MLEEVFFRRWLQTRLEVLSGPILGLLVAALAFGLMHLGSHGQGLWWWPDRVAAVVAQQGVVGLLLGYLWSRYRRLWPPILLHIGINGLPVLVFLSGG</sequence>
<dbReference type="OrthoDB" id="4933643at2"/>
<protein>
    <recommendedName>
        <fullName evidence="2">CAAX prenyl protease 2/Lysostaphin resistance protein A-like domain-containing protein</fullName>
    </recommendedName>
</protein>
<dbReference type="InterPro" id="IPR003675">
    <property type="entry name" value="Rce1/LyrA-like_dom"/>
</dbReference>
<keyword evidence="1" id="KW-0812">Transmembrane</keyword>